<gene>
    <name evidence="1" type="ORF">MCQ_01360</name>
</gene>
<dbReference type="HOGENOM" id="CLU_2520892_0_0_5"/>
<name>J1J1L4_9HYPH</name>
<sequence>MLLNVVSEDDDTDGNTPIKKAFPQKINEIRRLIVQTKTEEEKILSYANVEKLDDISDQRAQTILHLLKDKQNKQMAPTQQQTAV</sequence>
<evidence type="ECO:0000313" key="2">
    <source>
        <dbReference type="Proteomes" id="UP000008947"/>
    </source>
</evidence>
<dbReference type="AlphaFoldDB" id="J1J1L4"/>
<dbReference type="eggNOG" id="ENOG5032RPD">
    <property type="taxonomic scope" value="Bacteria"/>
</dbReference>
<proteinExistence type="predicted"/>
<organism evidence="1 2">
    <name type="scientific">Candidatus Bartonella washoeensis Sb944nv</name>
    <dbReference type="NCBI Taxonomy" id="1094563"/>
    <lineage>
        <taxon>Bacteria</taxon>
        <taxon>Pseudomonadati</taxon>
        <taxon>Pseudomonadota</taxon>
        <taxon>Alphaproteobacteria</taxon>
        <taxon>Hyphomicrobiales</taxon>
        <taxon>Bartonellaceae</taxon>
        <taxon>Bartonella</taxon>
    </lineage>
</organism>
<dbReference type="Proteomes" id="UP000008947">
    <property type="component" value="Unassembled WGS sequence"/>
</dbReference>
<protein>
    <submittedName>
        <fullName evidence="1">Uncharacterized protein</fullName>
    </submittedName>
</protein>
<reference evidence="1 2" key="1">
    <citation type="submission" date="2012-03" db="EMBL/GenBank/DDBJ databases">
        <title>The Genome Sequence of Bartonella washoensis Sb944nv.</title>
        <authorList>
            <consortium name="The Broad Institute Genome Sequencing Platform"/>
            <consortium name="The Broad Institute Genome Sequencing Center for Infectious Disease"/>
            <person name="Feldgarden M."/>
            <person name="Kirby J."/>
            <person name="Kosoy M."/>
            <person name="Birtles R."/>
            <person name="Probert W.S."/>
            <person name="Chiaraviglio L."/>
            <person name="Young S.K."/>
            <person name="Zeng Q."/>
            <person name="Gargeya S."/>
            <person name="Fitzgerald M."/>
            <person name="Haas B."/>
            <person name="Abouelleil A."/>
            <person name="Alvarado L."/>
            <person name="Arachchi H.M."/>
            <person name="Berlin A."/>
            <person name="Chapman S.B."/>
            <person name="Gearin G."/>
            <person name="Goldberg J."/>
            <person name="Griggs A."/>
            <person name="Gujja S."/>
            <person name="Hansen M."/>
            <person name="Heiman D."/>
            <person name="Howarth C."/>
            <person name="Larimer J."/>
            <person name="Lui A."/>
            <person name="MacDonald P.J.P."/>
            <person name="McCowen C."/>
            <person name="Montmayeur A."/>
            <person name="Murphy C."/>
            <person name="Neiman D."/>
            <person name="Pearson M."/>
            <person name="Priest M."/>
            <person name="Roberts A."/>
            <person name="Saif S."/>
            <person name="Shea T."/>
            <person name="Sisk P."/>
            <person name="Stolte C."/>
            <person name="Sykes S."/>
            <person name="Wortman J."/>
            <person name="Nusbaum C."/>
            <person name="Birren B."/>
        </authorList>
    </citation>
    <scope>NUCLEOTIDE SEQUENCE [LARGE SCALE GENOMIC DNA]</scope>
    <source>
        <strain evidence="1 2">Sb944nv</strain>
    </source>
</reference>
<accession>J1J1L4</accession>
<dbReference type="PATRIC" id="fig|1094563.3.peg.1594"/>
<keyword evidence="2" id="KW-1185">Reference proteome</keyword>
<evidence type="ECO:0000313" key="1">
    <source>
        <dbReference type="EMBL" id="EJF77917.1"/>
    </source>
</evidence>
<dbReference type="EMBL" id="AILU01000038">
    <property type="protein sequence ID" value="EJF77917.1"/>
    <property type="molecule type" value="Genomic_DNA"/>
</dbReference>
<comment type="caution">
    <text evidence="1">The sequence shown here is derived from an EMBL/GenBank/DDBJ whole genome shotgun (WGS) entry which is preliminary data.</text>
</comment>